<name>A0A847S9C6_9NEIS</name>
<proteinExistence type="predicted"/>
<evidence type="ECO:0000313" key="4">
    <source>
        <dbReference type="Proteomes" id="UP000587991"/>
    </source>
</evidence>
<protein>
    <recommendedName>
        <fullName evidence="2">Phosphodiester glycosidase domain-containing protein</fullName>
    </recommendedName>
</protein>
<reference evidence="3 4" key="1">
    <citation type="submission" date="2020-04" db="EMBL/GenBank/DDBJ databases">
        <title>Draft genome of Leeia sp. IMCC25680.</title>
        <authorList>
            <person name="Song J."/>
            <person name="Cho J.-C."/>
        </authorList>
    </citation>
    <scope>NUCLEOTIDE SEQUENCE [LARGE SCALE GENOMIC DNA]</scope>
    <source>
        <strain evidence="3 4">IMCC25680</strain>
    </source>
</reference>
<dbReference type="Proteomes" id="UP000587991">
    <property type="component" value="Unassembled WGS sequence"/>
</dbReference>
<gene>
    <name evidence="3" type="ORF">HF682_15660</name>
</gene>
<organism evidence="3 4">
    <name type="scientific">Leeia aquatica</name>
    <dbReference type="NCBI Taxonomy" id="2725557"/>
    <lineage>
        <taxon>Bacteria</taxon>
        <taxon>Pseudomonadati</taxon>
        <taxon>Pseudomonadota</taxon>
        <taxon>Betaproteobacteria</taxon>
        <taxon>Neisseriales</taxon>
        <taxon>Leeiaceae</taxon>
        <taxon>Leeia</taxon>
    </lineage>
</organism>
<comment type="caution">
    <text evidence="3">The sequence shown here is derived from an EMBL/GenBank/DDBJ whole genome shotgun (WGS) entry which is preliminary data.</text>
</comment>
<accession>A0A847S9C6</accession>
<keyword evidence="1" id="KW-0732">Signal</keyword>
<feature type="chain" id="PRO_5033016939" description="Phosphodiester glycosidase domain-containing protein" evidence="1">
    <location>
        <begin position="24"/>
        <end position="253"/>
    </location>
</feature>
<evidence type="ECO:0000256" key="1">
    <source>
        <dbReference type="SAM" id="SignalP"/>
    </source>
</evidence>
<dbReference type="RefSeq" id="WP_168878273.1">
    <property type="nucleotide sequence ID" value="NZ_JABAIM010000004.1"/>
</dbReference>
<dbReference type="InterPro" id="IPR018711">
    <property type="entry name" value="NAGPA"/>
</dbReference>
<evidence type="ECO:0000259" key="2">
    <source>
        <dbReference type="Pfam" id="PF09992"/>
    </source>
</evidence>
<keyword evidence="4" id="KW-1185">Reference proteome</keyword>
<dbReference type="Pfam" id="PF09992">
    <property type="entry name" value="NAGPA"/>
    <property type="match status" value="1"/>
</dbReference>
<evidence type="ECO:0000313" key="3">
    <source>
        <dbReference type="EMBL" id="NLR76604.1"/>
    </source>
</evidence>
<dbReference type="AlphaFoldDB" id="A0A847S9C6"/>
<dbReference type="EMBL" id="JABAIM010000004">
    <property type="protein sequence ID" value="NLR76604.1"/>
    <property type="molecule type" value="Genomic_DNA"/>
</dbReference>
<feature type="domain" description="Phosphodiester glycosidase" evidence="2">
    <location>
        <begin position="77"/>
        <end position="227"/>
    </location>
</feature>
<feature type="signal peptide" evidence="1">
    <location>
        <begin position="1"/>
        <end position="23"/>
    </location>
</feature>
<sequence length="253" mass="27512">MIHAISVKYSLLIGLGLTGTVQAAALSSPTFDGIQLAVCRIDLRQDQLRTFWRNPQGHPYASLPALAAQLKPQGLQLVCAVNAGIYEQSLRPLGLYIEQGRTWREANPRTSGYGNFYMQPNGVFLVHAGRAEIVSTRAWLKRTDMQRAAVQYATQSGPLLLVDGKINPQFNPASRNKTVRNAVCVQDAQTVSLVTTGSPVSFYPFAKLLQQRLGCQSALYLDGAISTFYPAPFLTPQVQLGPMLGVVAPVSPP</sequence>